<evidence type="ECO:0000313" key="2">
    <source>
        <dbReference type="Proteomes" id="UP000030651"/>
    </source>
</evidence>
<dbReference type="KEGG" id="pfy:PFICI_09987"/>
<dbReference type="GeneID" id="19275000"/>
<dbReference type="eggNOG" id="ENOG502RKH7">
    <property type="taxonomic scope" value="Eukaryota"/>
</dbReference>
<dbReference type="HOGENOM" id="CLU_584081_0_0_1"/>
<reference evidence="2" key="1">
    <citation type="journal article" date="2015" name="BMC Genomics">
        <title>Genomic and transcriptomic analysis of the endophytic fungus Pestalotiopsis fici reveals its lifestyle and high potential for synthesis of natural products.</title>
        <authorList>
            <person name="Wang X."/>
            <person name="Zhang X."/>
            <person name="Liu L."/>
            <person name="Xiang M."/>
            <person name="Wang W."/>
            <person name="Sun X."/>
            <person name="Che Y."/>
            <person name="Guo L."/>
            <person name="Liu G."/>
            <person name="Guo L."/>
            <person name="Wang C."/>
            <person name="Yin W.B."/>
            <person name="Stadler M."/>
            <person name="Zhang X."/>
            <person name="Liu X."/>
        </authorList>
    </citation>
    <scope>NUCLEOTIDE SEQUENCE [LARGE SCALE GENOMIC DNA]</scope>
    <source>
        <strain evidence="2">W106-1 / CGMCC3.15140</strain>
    </source>
</reference>
<evidence type="ECO:0000313" key="1">
    <source>
        <dbReference type="EMBL" id="ETS77925.1"/>
    </source>
</evidence>
<dbReference type="AlphaFoldDB" id="W3WVP8"/>
<protein>
    <submittedName>
        <fullName evidence="1">Uncharacterized protein</fullName>
    </submittedName>
</protein>
<name>W3WVP8_PESFW</name>
<accession>W3WVP8</accession>
<dbReference type="OrthoDB" id="5154081at2759"/>
<dbReference type="EMBL" id="KI912115">
    <property type="protein sequence ID" value="ETS77925.1"/>
    <property type="molecule type" value="Genomic_DNA"/>
</dbReference>
<sequence>MSHLKSRLLPNAVEMEYDYAFDVNSTDIPVRIRQQIPPEFVSTEASDRGMTRLMKGELGWRTQVSPNGQWSVCQFKRGHGVVVFMVPTSYLRIGAKVSTNLLDQYMDTTTTPYTVVIHGDTAGRSCFRQIIPETPHQPEMYRYSSEFLFPTIWEDKNHRFAQLALAPNFNFTINQQTIDGGNIQAGKLCNLVIEVTVDKVRHPRPYIIVPDIGVYEDFGQGSCMSISIESYDEDTKKWYCTRIFHRHPLSAVEAGNYTPLPWLQVKRILQLLEGTRYATTTPHFKDQSFSVESMQHLNYNQLAQTVGFTTIPHPEFHYTPLPRLMTMEDNAALMAQKYPFLAIGSGAAPSFKDQSIKCPDNSDQSKNLTMCDFCWWLTQISASKLECVGDSGECESCTQLLRRPCTWTDRPMLLKWQDLDDPHHLWFGQMEGHVTREEIFQPLGTLAMIKSLAARVNDSDARDKSTVV</sequence>
<organism evidence="1 2">
    <name type="scientific">Pestalotiopsis fici (strain W106-1 / CGMCC3.15140)</name>
    <dbReference type="NCBI Taxonomy" id="1229662"/>
    <lineage>
        <taxon>Eukaryota</taxon>
        <taxon>Fungi</taxon>
        <taxon>Dikarya</taxon>
        <taxon>Ascomycota</taxon>
        <taxon>Pezizomycotina</taxon>
        <taxon>Sordariomycetes</taxon>
        <taxon>Xylariomycetidae</taxon>
        <taxon>Amphisphaeriales</taxon>
        <taxon>Sporocadaceae</taxon>
        <taxon>Pestalotiopsis</taxon>
    </lineage>
</organism>
<proteinExistence type="predicted"/>
<gene>
    <name evidence="1" type="ORF">PFICI_09987</name>
</gene>
<keyword evidence="2" id="KW-1185">Reference proteome</keyword>
<dbReference type="Proteomes" id="UP000030651">
    <property type="component" value="Unassembled WGS sequence"/>
</dbReference>
<dbReference type="RefSeq" id="XP_007836759.1">
    <property type="nucleotide sequence ID" value="XM_007838568.1"/>
</dbReference>
<dbReference type="InParanoid" id="W3WVP8"/>